<sequence length="529" mass="56348">MRGLRAPLATPAIPRRQAPLGARPRRSASLGKRSLKAARRLIASGATAMAGDGAWCWPRASRALDAYEGDASGGAIGVERVETEKFDDWRKGLPEDHKQWVSACGFKAKSGEICMMPSKEGGISKVVLGMETASDLCSYAALATGLPSGNYAIEGAHDQADMDRVAMGWAMGTYTFERYKKPEEDKQQAKLCWPKGCDKSCVTSLVEALYLIRDMINTPAEDLGPEEIAAEAMAVAARHGAKVDVIVGEDLLTSNYPAIHTVGRASSRAPRLVDIRWSADPNKGDLPKVALVGKGVAFDTGGLDIKTAQGMKGMKKDMGGAAHVLGLAHVIMANRLPVSLRVLVPTVENSISGNAYRPSDVLQTRSGITVENGNTDAEGRLILCDAMFEAAQDEPDLMIDMATLTGAARVALGPSLPAMFSSDDGVAEAILRAGVAEDDPLWRMPLHSPYRKMLDSKVADTGSCSEGPLGGAITAALFLQKFVKDVPRWVHIDTNASNPAGHTKPGKPEGGEAQALRALWAFLRDRYAA</sequence>
<dbReference type="Pfam" id="PF00883">
    <property type="entry name" value="Peptidase_M17"/>
    <property type="match status" value="1"/>
</dbReference>
<feature type="region of interest" description="Disordered" evidence="5">
    <location>
        <begin position="1"/>
        <end position="33"/>
    </location>
</feature>
<evidence type="ECO:0000256" key="2">
    <source>
        <dbReference type="ARBA" id="ARBA00022438"/>
    </source>
</evidence>
<dbReference type="SUPFAM" id="SSF53187">
    <property type="entry name" value="Zn-dependent exopeptidases"/>
    <property type="match status" value="1"/>
</dbReference>
<evidence type="ECO:0000256" key="4">
    <source>
        <dbReference type="ARBA" id="ARBA00022801"/>
    </source>
</evidence>
<keyword evidence="4" id="KW-0378">Hydrolase</keyword>
<dbReference type="GO" id="GO:0030145">
    <property type="term" value="F:manganese ion binding"/>
    <property type="evidence" value="ECO:0007669"/>
    <property type="project" value="InterPro"/>
</dbReference>
<dbReference type="InterPro" id="IPR048816">
    <property type="entry name" value="Peptidase_M17_N_1"/>
</dbReference>
<dbReference type="Gene3D" id="3.40.220.10">
    <property type="entry name" value="Leucine Aminopeptidase, subunit E, domain 1"/>
    <property type="match status" value="1"/>
</dbReference>
<organism evidence="7 8">
    <name type="scientific">Ostreobium quekettii</name>
    <dbReference type="NCBI Taxonomy" id="121088"/>
    <lineage>
        <taxon>Eukaryota</taxon>
        <taxon>Viridiplantae</taxon>
        <taxon>Chlorophyta</taxon>
        <taxon>core chlorophytes</taxon>
        <taxon>Ulvophyceae</taxon>
        <taxon>TCBD clade</taxon>
        <taxon>Bryopsidales</taxon>
        <taxon>Ostreobineae</taxon>
        <taxon>Ostreobiaceae</taxon>
        <taxon>Ostreobium</taxon>
    </lineage>
</organism>
<dbReference type="InterPro" id="IPR000819">
    <property type="entry name" value="Peptidase_M17_C"/>
</dbReference>
<evidence type="ECO:0000256" key="5">
    <source>
        <dbReference type="SAM" id="MobiDB-lite"/>
    </source>
</evidence>
<dbReference type="PRINTS" id="PR00481">
    <property type="entry name" value="LAMNOPPTDASE"/>
</dbReference>
<keyword evidence="2" id="KW-0031">Aminopeptidase</keyword>
<dbReference type="Gene3D" id="3.40.630.10">
    <property type="entry name" value="Zn peptidases"/>
    <property type="match status" value="1"/>
</dbReference>
<dbReference type="Pfam" id="PF21337">
    <property type="entry name" value="Peptidase_M17_N_1"/>
    <property type="match status" value="1"/>
</dbReference>
<comment type="caution">
    <text evidence="7">The sequence shown here is derived from an EMBL/GenBank/DDBJ whole genome shotgun (WGS) entry which is preliminary data.</text>
</comment>
<evidence type="ECO:0000313" key="8">
    <source>
        <dbReference type="Proteomes" id="UP000708148"/>
    </source>
</evidence>
<evidence type="ECO:0000259" key="6">
    <source>
        <dbReference type="PROSITE" id="PS00631"/>
    </source>
</evidence>
<accession>A0A8S1ISY8</accession>
<dbReference type="Proteomes" id="UP000708148">
    <property type="component" value="Unassembled WGS sequence"/>
</dbReference>
<dbReference type="AlphaFoldDB" id="A0A8S1ISY8"/>
<protein>
    <recommendedName>
        <fullName evidence="6">Cytosol aminopeptidase domain-containing protein</fullName>
    </recommendedName>
</protein>
<dbReference type="PROSITE" id="PS00631">
    <property type="entry name" value="CYTOSOL_AP"/>
    <property type="match status" value="1"/>
</dbReference>
<dbReference type="PANTHER" id="PTHR11963">
    <property type="entry name" value="LEUCINE AMINOPEPTIDASE-RELATED"/>
    <property type="match status" value="1"/>
</dbReference>
<gene>
    <name evidence="7" type="ORF">OSTQU699_LOCUS3358</name>
</gene>
<reference evidence="7" key="1">
    <citation type="submission" date="2020-12" db="EMBL/GenBank/DDBJ databases">
        <authorList>
            <person name="Iha C."/>
        </authorList>
    </citation>
    <scope>NUCLEOTIDE SEQUENCE</scope>
</reference>
<dbReference type="SUPFAM" id="SSF52949">
    <property type="entry name" value="Macro domain-like"/>
    <property type="match status" value="1"/>
</dbReference>
<feature type="domain" description="Cytosol aminopeptidase" evidence="6">
    <location>
        <begin position="374"/>
        <end position="381"/>
    </location>
</feature>
<dbReference type="GO" id="GO:0005737">
    <property type="term" value="C:cytoplasm"/>
    <property type="evidence" value="ECO:0007669"/>
    <property type="project" value="InterPro"/>
</dbReference>
<keyword evidence="8" id="KW-1185">Reference proteome</keyword>
<dbReference type="InterPro" id="IPR043472">
    <property type="entry name" value="Macro_dom-like"/>
</dbReference>
<evidence type="ECO:0000313" key="7">
    <source>
        <dbReference type="EMBL" id="CAD7697998.1"/>
    </source>
</evidence>
<dbReference type="GO" id="GO:0070006">
    <property type="term" value="F:metalloaminopeptidase activity"/>
    <property type="evidence" value="ECO:0007669"/>
    <property type="project" value="InterPro"/>
</dbReference>
<name>A0A8S1ISY8_9CHLO</name>
<dbReference type="GO" id="GO:0006508">
    <property type="term" value="P:proteolysis"/>
    <property type="evidence" value="ECO:0007669"/>
    <property type="project" value="UniProtKB-KW"/>
</dbReference>
<evidence type="ECO:0000256" key="1">
    <source>
        <dbReference type="ARBA" id="ARBA00009528"/>
    </source>
</evidence>
<keyword evidence="3" id="KW-0645">Protease</keyword>
<dbReference type="EMBL" id="CAJHUC010000740">
    <property type="protein sequence ID" value="CAD7697998.1"/>
    <property type="molecule type" value="Genomic_DNA"/>
</dbReference>
<comment type="similarity">
    <text evidence="1">Belongs to the peptidase M17 family.</text>
</comment>
<evidence type="ECO:0000256" key="3">
    <source>
        <dbReference type="ARBA" id="ARBA00022670"/>
    </source>
</evidence>
<proteinExistence type="inferred from homology"/>
<dbReference type="CDD" id="cd00433">
    <property type="entry name" value="Peptidase_M17"/>
    <property type="match status" value="1"/>
</dbReference>
<dbReference type="OrthoDB" id="412814at2759"/>
<dbReference type="PANTHER" id="PTHR11963:SF20">
    <property type="entry name" value="PEPTIDASE B"/>
    <property type="match status" value="1"/>
</dbReference>
<dbReference type="InterPro" id="IPR011356">
    <property type="entry name" value="Leucine_aapep/pepB"/>
</dbReference>